<organism evidence="10 11">
    <name type="scientific">Candidatus Niyogibacteria bacterium CG10_big_fil_rev_8_21_14_0_10_42_19</name>
    <dbReference type="NCBI Taxonomy" id="1974725"/>
    <lineage>
        <taxon>Bacteria</taxon>
        <taxon>Candidatus Niyogiibacteriota</taxon>
    </lineage>
</organism>
<comment type="catalytic activity">
    <reaction evidence="6 7">
        <text>L-glutamyl-tRNA(Gln) + L-glutamine + ATP + H2O = L-glutaminyl-tRNA(Gln) + L-glutamate + ADP + phosphate + H(+)</text>
        <dbReference type="Rhea" id="RHEA:17521"/>
        <dbReference type="Rhea" id="RHEA-COMP:9681"/>
        <dbReference type="Rhea" id="RHEA-COMP:9684"/>
        <dbReference type="ChEBI" id="CHEBI:15377"/>
        <dbReference type="ChEBI" id="CHEBI:15378"/>
        <dbReference type="ChEBI" id="CHEBI:29985"/>
        <dbReference type="ChEBI" id="CHEBI:30616"/>
        <dbReference type="ChEBI" id="CHEBI:43474"/>
        <dbReference type="ChEBI" id="CHEBI:58359"/>
        <dbReference type="ChEBI" id="CHEBI:78520"/>
        <dbReference type="ChEBI" id="CHEBI:78521"/>
        <dbReference type="ChEBI" id="CHEBI:456216"/>
        <dbReference type="EC" id="6.3.5.7"/>
    </reaction>
</comment>
<protein>
    <recommendedName>
        <fullName evidence="7">Glutamyl-tRNA(Gln) amidotransferase subunit A</fullName>
        <shortName evidence="7">Glu-ADT subunit A</shortName>
        <ecNumber evidence="7">6.3.5.7</ecNumber>
    </recommendedName>
</protein>
<sequence>MSVINLGELSITRAGEMLHSGKVSARELVSMYLSEIEKENKGLNSYLEVFSDGAFAEAEKIDDHLKRGDQSLPLSGAFIAVKDNILIRGKTVSASSKILENYKASYDATVIKKLKEAGAVFLGRTNMDEFAMGSSTENSAYGPTKNPYDRERVPGGSSGGSAAAVASGLAVAALGSDTGGSIRQPAAFCGTVGLKPTYGAVSRSGLIAMASSLDQIGPITRTVRDAETIFNIIRGKDILDATSVEYPENKINKLSPIIGIPREYGLQEGFGMDKDVKDKFYEAVNIFKEHGYNIKDVSLRHTEYALAVYYIIMPAELSSNLARFDGVRYGLSERSATLLDTYINSRIKGFGTESKRRIMLGAHVLSAGYYDAYYARAQKVRTLIKKDFENVFREVDVLMTPTTPTPAFKLGEKTGDPLSMYLSDIFTVPANLSGVPAMSMPFGKVERDGKKLPVGIQLISPWFCEQSLFDAGKFLEKFND</sequence>
<keyword evidence="2 7" id="KW-0436">Ligase</keyword>
<dbReference type="EC" id="6.3.5.7" evidence="7"/>
<dbReference type="SUPFAM" id="SSF75304">
    <property type="entry name" value="Amidase signature (AS) enzymes"/>
    <property type="match status" value="1"/>
</dbReference>
<dbReference type="PANTHER" id="PTHR11895">
    <property type="entry name" value="TRANSAMIDASE"/>
    <property type="match status" value="1"/>
</dbReference>
<accession>A0A2H0TET0</accession>
<dbReference type="GO" id="GO:0050567">
    <property type="term" value="F:glutaminyl-tRNA synthase (glutamine-hydrolyzing) activity"/>
    <property type="evidence" value="ECO:0007669"/>
    <property type="project" value="UniProtKB-UniRule"/>
</dbReference>
<evidence type="ECO:0000313" key="11">
    <source>
        <dbReference type="Proteomes" id="UP000229383"/>
    </source>
</evidence>
<dbReference type="InterPro" id="IPR023631">
    <property type="entry name" value="Amidase_dom"/>
</dbReference>
<dbReference type="Pfam" id="PF01425">
    <property type="entry name" value="Amidase"/>
    <property type="match status" value="1"/>
</dbReference>
<dbReference type="GO" id="GO:0006412">
    <property type="term" value="P:translation"/>
    <property type="evidence" value="ECO:0007669"/>
    <property type="project" value="UniProtKB-UniRule"/>
</dbReference>
<dbReference type="InterPro" id="IPR004412">
    <property type="entry name" value="GatA"/>
</dbReference>
<dbReference type="Proteomes" id="UP000229383">
    <property type="component" value="Unassembled WGS sequence"/>
</dbReference>
<evidence type="ECO:0000256" key="5">
    <source>
        <dbReference type="ARBA" id="ARBA00022917"/>
    </source>
</evidence>
<gene>
    <name evidence="7 10" type="primary">gatA</name>
    <name evidence="10" type="ORF">COU46_03605</name>
</gene>
<comment type="function">
    <text evidence="7">Allows the formation of correctly charged Gln-tRNA(Gln) through the transamidation of misacylated Glu-tRNA(Gln) in organisms which lack glutaminyl-tRNA synthetase. The reaction takes place in the presence of glutamine and ATP through an activated gamma-phospho-Glu-tRNA(Gln).</text>
</comment>
<evidence type="ECO:0000256" key="8">
    <source>
        <dbReference type="SAM" id="MobiDB-lite"/>
    </source>
</evidence>
<keyword evidence="5 7" id="KW-0648">Protein biosynthesis</keyword>
<dbReference type="InterPro" id="IPR000120">
    <property type="entry name" value="Amidase"/>
</dbReference>
<dbReference type="GO" id="GO:0005524">
    <property type="term" value="F:ATP binding"/>
    <property type="evidence" value="ECO:0007669"/>
    <property type="project" value="UniProtKB-KW"/>
</dbReference>
<dbReference type="InterPro" id="IPR020556">
    <property type="entry name" value="Amidase_CS"/>
</dbReference>
<dbReference type="GO" id="GO:0030956">
    <property type="term" value="C:glutamyl-tRNA(Gln) amidotransferase complex"/>
    <property type="evidence" value="ECO:0007669"/>
    <property type="project" value="InterPro"/>
</dbReference>
<dbReference type="NCBIfam" id="TIGR00132">
    <property type="entry name" value="gatA"/>
    <property type="match status" value="1"/>
</dbReference>
<reference evidence="11" key="1">
    <citation type="submission" date="2017-09" db="EMBL/GenBank/DDBJ databases">
        <title>Depth-based differentiation of microbial function through sediment-hosted aquifers and enrichment of novel symbionts in the deep terrestrial subsurface.</title>
        <authorList>
            <person name="Probst A.J."/>
            <person name="Ladd B."/>
            <person name="Jarett J.K."/>
            <person name="Geller-Mcgrath D.E."/>
            <person name="Sieber C.M.K."/>
            <person name="Emerson J.B."/>
            <person name="Anantharaman K."/>
            <person name="Thomas B.C."/>
            <person name="Malmstrom R."/>
            <person name="Stieglmeier M."/>
            <person name="Klingl A."/>
            <person name="Woyke T."/>
            <person name="Ryan C.M."/>
            <person name="Banfield J.F."/>
        </authorList>
    </citation>
    <scope>NUCLEOTIDE SEQUENCE [LARGE SCALE GENOMIC DNA]</scope>
</reference>
<name>A0A2H0TET0_9BACT</name>
<evidence type="ECO:0000256" key="7">
    <source>
        <dbReference type="HAMAP-Rule" id="MF_00120"/>
    </source>
</evidence>
<keyword evidence="4 7" id="KW-0067">ATP-binding</keyword>
<evidence type="ECO:0000256" key="2">
    <source>
        <dbReference type="ARBA" id="ARBA00022598"/>
    </source>
</evidence>
<keyword evidence="10" id="KW-0808">Transferase</keyword>
<feature type="active site" description="Acyl-ester intermediate" evidence="7">
    <location>
        <position position="181"/>
    </location>
</feature>
<dbReference type="AlphaFoldDB" id="A0A2H0TET0"/>
<evidence type="ECO:0000256" key="6">
    <source>
        <dbReference type="ARBA" id="ARBA00047407"/>
    </source>
</evidence>
<evidence type="ECO:0000256" key="1">
    <source>
        <dbReference type="ARBA" id="ARBA00008069"/>
    </source>
</evidence>
<dbReference type="InterPro" id="IPR036928">
    <property type="entry name" value="AS_sf"/>
</dbReference>
<evidence type="ECO:0000256" key="4">
    <source>
        <dbReference type="ARBA" id="ARBA00022840"/>
    </source>
</evidence>
<evidence type="ECO:0000313" key="10">
    <source>
        <dbReference type="EMBL" id="PIR70052.1"/>
    </source>
</evidence>
<dbReference type="HAMAP" id="MF_00120">
    <property type="entry name" value="GatA"/>
    <property type="match status" value="1"/>
</dbReference>
<dbReference type="Gene3D" id="3.90.1300.10">
    <property type="entry name" value="Amidase signature (AS) domain"/>
    <property type="match status" value="1"/>
</dbReference>
<evidence type="ECO:0000259" key="9">
    <source>
        <dbReference type="Pfam" id="PF01425"/>
    </source>
</evidence>
<comment type="caution">
    <text evidence="10">The sequence shown here is derived from an EMBL/GenBank/DDBJ whole genome shotgun (WGS) entry which is preliminary data.</text>
</comment>
<dbReference type="GO" id="GO:0016740">
    <property type="term" value="F:transferase activity"/>
    <property type="evidence" value="ECO:0007669"/>
    <property type="project" value="UniProtKB-KW"/>
</dbReference>
<evidence type="ECO:0000256" key="3">
    <source>
        <dbReference type="ARBA" id="ARBA00022741"/>
    </source>
</evidence>
<proteinExistence type="inferred from homology"/>
<feature type="active site" description="Charge relay system" evidence="7">
    <location>
        <position position="82"/>
    </location>
</feature>
<feature type="domain" description="Amidase" evidence="9">
    <location>
        <begin position="27"/>
        <end position="468"/>
    </location>
</feature>
<feature type="active site" description="Charge relay system" evidence="7">
    <location>
        <position position="157"/>
    </location>
</feature>
<comment type="similarity">
    <text evidence="1 7">Belongs to the amidase family. GatA subfamily.</text>
</comment>
<comment type="subunit">
    <text evidence="7">Heterotrimer of A, B and C subunits.</text>
</comment>
<dbReference type="PROSITE" id="PS00571">
    <property type="entry name" value="AMIDASES"/>
    <property type="match status" value="1"/>
</dbReference>
<feature type="region of interest" description="Disordered" evidence="8">
    <location>
        <begin position="133"/>
        <end position="159"/>
    </location>
</feature>
<dbReference type="PANTHER" id="PTHR11895:SF151">
    <property type="entry name" value="GLUTAMYL-TRNA(GLN) AMIDOTRANSFERASE SUBUNIT A"/>
    <property type="match status" value="1"/>
</dbReference>
<dbReference type="EMBL" id="PFCN01000040">
    <property type="protein sequence ID" value="PIR70052.1"/>
    <property type="molecule type" value="Genomic_DNA"/>
</dbReference>
<keyword evidence="3 7" id="KW-0547">Nucleotide-binding</keyword>